<evidence type="ECO:0000313" key="2">
    <source>
        <dbReference type="EMBL" id="GEU80858.1"/>
    </source>
</evidence>
<protein>
    <submittedName>
        <fullName evidence="2">Uncharacterized protein</fullName>
    </submittedName>
</protein>
<sequence length="123" mass="14177">MEELLNKFMAESEKRHDEHSSLIKEIRTSIDAAIRNQGASIKALEIQIRKMSKTTIPFLGRLKLNGYDEKEVLKELKKLKINLTESATNLRKLLKEKSRIEEEIKATMKVHYSAILKDALPSK</sequence>
<name>A0A6L2N3U2_TANCI</name>
<feature type="coiled-coil region" evidence="1">
    <location>
        <begin position="73"/>
        <end position="110"/>
    </location>
</feature>
<keyword evidence="1" id="KW-0175">Coiled coil</keyword>
<dbReference type="AlphaFoldDB" id="A0A6L2N3U2"/>
<dbReference type="EMBL" id="BKCJ010008158">
    <property type="protein sequence ID" value="GEU80858.1"/>
    <property type="molecule type" value="Genomic_DNA"/>
</dbReference>
<gene>
    <name evidence="2" type="ORF">Tci_052836</name>
</gene>
<reference evidence="2" key="1">
    <citation type="journal article" date="2019" name="Sci. Rep.">
        <title>Draft genome of Tanacetum cinerariifolium, the natural source of mosquito coil.</title>
        <authorList>
            <person name="Yamashiro T."/>
            <person name="Shiraishi A."/>
            <person name="Satake H."/>
            <person name="Nakayama K."/>
        </authorList>
    </citation>
    <scope>NUCLEOTIDE SEQUENCE</scope>
</reference>
<organism evidence="2">
    <name type="scientific">Tanacetum cinerariifolium</name>
    <name type="common">Dalmatian daisy</name>
    <name type="synonym">Chrysanthemum cinerariifolium</name>
    <dbReference type="NCBI Taxonomy" id="118510"/>
    <lineage>
        <taxon>Eukaryota</taxon>
        <taxon>Viridiplantae</taxon>
        <taxon>Streptophyta</taxon>
        <taxon>Embryophyta</taxon>
        <taxon>Tracheophyta</taxon>
        <taxon>Spermatophyta</taxon>
        <taxon>Magnoliopsida</taxon>
        <taxon>eudicotyledons</taxon>
        <taxon>Gunneridae</taxon>
        <taxon>Pentapetalae</taxon>
        <taxon>asterids</taxon>
        <taxon>campanulids</taxon>
        <taxon>Asterales</taxon>
        <taxon>Asteraceae</taxon>
        <taxon>Asteroideae</taxon>
        <taxon>Anthemideae</taxon>
        <taxon>Anthemidinae</taxon>
        <taxon>Tanacetum</taxon>
    </lineage>
</organism>
<comment type="caution">
    <text evidence="2">The sequence shown here is derived from an EMBL/GenBank/DDBJ whole genome shotgun (WGS) entry which is preliminary data.</text>
</comment>
<evidence type="ECO:0000256" key="1">
    <source>
        <dbReference type="SAM" id="Coils"/>
    </source>
</evidence>
<proteinExistence type="predicted"/>
<accession>A0A6L2N3U2</accession>